<feature type="region of interest" description="Disordered" evidence="6">
    <location>
        <begin position="536"/>
        <end position="559"/>
    </location>
</feature>
<feature type="transmembrane region" description="Helical" evidence="7">
    <location>
        <begin position="356"/>
        <end position="375"/>
    </location>
</feature>
<feature type="transmembrane region" description="Helical" evidence="7">
    <location>
        <begin position="145"/>
        <end position="162"/>
    </location>
</feature>
<dbReference type="InterPro" id="IPR036259">
    <property type="entry name" value="MFS_trans_sf"/>
</dbReference>
<dbReference type="Pfam" id="PF07690">
    <property type="entry name" value="MFS_1"/>
    <property type="match status" value="1"/>
</dbReference>
<dbReference type="GO" id="GO:0005886">
    <property type="term" value="C:plasma membrane"/>
    <property type="evidence" value="ECO:0007669"/>
    <property type="project" value="TreeGrafter"/>
</dbReference>
<gene>
    <name evidence="9" type="ORF">K491DRAFT_655946</name>
</gene>
<dbReference type="Proteomes" id="UP000799324">
    <property type="component" value="Unassembled WGS sequence"/>
</dbReference>
<dbReference type="InterPro" id="IPR011701">
    <property type="entry name" value="MFS"/>
</dbReference>
<protein>
    <submittedName>
        <fullName evidence="9">MFS general substrate transporter</fullName>
    </submittedName>
</protein>
<name>A0A6A6TAJ8_9PLEO</name>
<evidence type="ECO:0000256" key="1">
    <source>
        <dbReference type="ARBA" id="ARBA00004141"/>
    </source>
</evidence>
<dbReference type="AlphaFoldDB" id="A0A6A6TAJ8"/>
<proteinExistence type="predicted"/>
<evidence type="ECO:0000256" key="2">
    <source>
        <dbReference type="ARBA" id="ARBA00022448"/>
    </source>
</evidence>
<keyword evidence="4 7" id="KW-1133">Transmembrane helix</keyword>
<evidence type="ECO:0000313" key="9">
    <source>
        <dbReference type="EMBL" id="KAF2656836.1"/>
    </source>
</evidence>
<feature type="region of interest" description="Disordered" evidence="6">
    <location>
        <begin position="1"/>
        <end position="67"/>
    </location>
</feature>
<dbReference type="SUPFAM" id="SSF103473">
    <property type="entry name" value="MFS general substrate transporter"/>
    <property type="match status" value="1"/>
</dbReference>
<dbReference type="Gene3D" id="1.20.1720.10">
    <property type="entry name" value="Multidrug resistance protein D"/>
    <property type="match status" value="1"/>
</dbReference>
<feature type="transmembrane region" description="Helical" evidence="7">
    <location>
        <begin position="110"/>
        <end position="133"/>
    </location>
</feature>
<feature type="transmembrane region" description="Helical" evidence="7">
    <location>
        <begin position="446"/>
        <end position="469"/>
    </location>
</feature>
<comment type="subcellular location">
    <subcellularLocation>
        <location evidence="1">Membrane</location>
        <topology evidence="1">Multi-pass membrane protein</topology>
    </subcellularLocation>
</comment>
<accession>A0A6A6TAJ8</accession>
<dbReference type="Gene3D" id="1.20.1250.20">
    <property type="entry name" value="MFS general substrate transporter like domains"/>
    <property type="match status" value="1"/>
</dbReference>
<dbReference type="PRINTS" id="PR01035">
    <property type="entry name" value="TCRTETA"/>
</dbReference>
<keyword evidence="10" id="KW-1185">Reference proteome</keyword>
<evidence type="ECO:0000259" key="8">
    <source>
        <dbReference type="PROSITE" id="PS50850"/>
    </source>
</evidence>
<feature type="compositionally biased region" description="Basic and acidic residues" evidence="6">
    <location>
        <begin position="538"/>
        <end position="559"/>
    </location>
</feature>
<dbReference type="EMBL" id="MU004332">
    <property type="protein sequence ID" value="KAF2656836.1"/>
    <property type="molecule type" value="Genomic_DNA"/>
</dbReference>
<dbReference type="PROSITE" id="PS50850">
    <property type="entry name" value="MFS"/>
    <property type="match status" value="1"/>
</dbReference>
<evidence type="ECO:0000256" key="5">
    <source>
        <dbReference type="ARBA" id="ARBA00023136"/>
    </source>
</evidence>
<keyword evidence="5 7" id="KW-0472">Membrane</keyword>
<dbReference type="PANTHER" id="PTHR23502:SF51">
    <property type="entry name" value="QUINIDINE RESISTANCE PROTEIN 1-RELATED"/>
    <property type="match status" value="1"/>
</dbReference>
<keyword evidence="2" id="KW-0813">Transport</keyword>
<evidence type="ECO:0000256" key="3">
    <source>
        <dbReference type="ARBA" id="ARBA00022692"/>
    </source>
</evidence>
<feature type="transmembrane region" description="Helical" evidence="7">
    <location>
        <begin position="325"/>
        <end position="344"/>
    </location>
</feature>
<keyword evidence="3 7" id="KW-0812">Transmembrane</keyword>
<evidence type="ECO:0000313" key="10">
    <source>
        <dbReference type="Proteomes" id="UP000799324"/>
    </source>
</evidence>
<feature type="compositionally biased region" description="Basic and acidic residues" evidence="6">
    <location>
        <begin position="24"/>
        <end position="49"/>
    </location>
</feature>
<feature type="domain" description="Major facilitator superfamily (MFS) profile" evidence="8">
    <location>
        <begin position="79"/>
        <end position="531"/>
    </location>
</feature>
<dbReference type="FunFam" id="1.20.1720.10:FF:000009">
    <property type="entry name" value="MFS multidrug transporter"/>
    <property type="match status" value="1"/>
</dbReference>
<dbReference type="GO" id="GO:0022857">
    <property type="term" value="F:transmembrane transporter activity"/>
    <property type="evidence" value="ECO:0007669"/>
    <property type="project" value="InterPro"/>
</dbReference>
<sequence>MPERDTVEVIAPPQPESTNAQNKNEQKDRAIEVRSEQEDRAQDQQLNEKEQEDVENGTSQHQMENKPYSVFSHNEKRLIIICCGLSMFFSPVSGQIYFPSLPAIAADLNVSMSLVNLTITSYLILQGIAPAFVGGFSDSSGRRPAYFICFVVYCGANLGLALQNDYATLIVLRCLQSAGSSGTVALASAVVADVVTSAERGVYVSYISVGSQAGPSLGPIIGGLLGQYLGWHSIFWFLLIATGVVFIPSFFFLAETCRTVVDDGSVPPPKLRRCYTNHKVEQRLKAEGRPIPYAKRDELARNRKLRFPNPLESVKIVFTKEAGFMLFYIGMLCCCYYATVALIPSQFHRVYGFNQLQIALCYLPLGFGSLLASFVRGRIIDANYKAHAKRLNFPLEYNRRVDLSEFPIERARLEVAVPTIATAVAFLIGFGWMIDAKVHLAGPLVFLFVIGFCVSASLNTFGVLLVDLYPGKAGTAAAANNLVRCGLGAGATSAVQPLIDAIGIGWTITFFAGLVIAFSPIMWYVMKNGPKWRRATKERRERELAKKEARRGGAAEGGK</sequence>
<evidence type="ECO:0000256" key="7">
    <source>
        <dbReference type="SAM" id="Phobius"/>
    </source>
</evidence>
<evidence type="ECO:0000256" key="6">
    <source>
        <dbReference type="SAM" id="MobiDB-lite"/>
    </source>
</evidence>
<dbReference type="InterPro" id="IPR020846">
    <property type="entry name" value="MFS_dom"/>
</dbReference>
<reference evidence="9" key="1">
    <citation type="journal article" date="2020" name="Stud. Mycol.">
        <title>101 Dothideomycetes genomes: a test case for predicting lifestyles and emergence of pathogens.</title>
        <authorList>
            <person name="Haridas S."/>
            <person name="Albert R."/>
            <person name="Binder M."/>
            <person name="Bloem J."/>
            <person name="Labutti K."/>
            <person name="Salamov A."/>
            <person name="Andreopoulos B."/>
            <person name="Baker S."/>
            <person name="Barry K."/>
            <person name="Bills G."/>
            <person name="Bluhm B."/>
            <person name="Cannon C."/>
            <person name="Castanera R."/>
            <person name="Culley D."/>
            <person name="Daum C."/>
            <person name="Ezra D."/>
            <person name="Gonzalez J."/>
            <person name="Henrissat B."/>
            <person name="Kuo A."/>
            <person name="Liang C."/>
            <person name="Lipzen A."/>
            <person name="Lutzoni F."/>
            <person name="Magnuson J."/>
            <person name="Mondo S."/>
            <person name="Nolan M."/>
            <person name="Ohm R."/>
            <person name="Pangilinan J."/>
            <person name="Park H.-J."/>
            <person name="Ramirez L."/>
            <person name="Alfaro M."/>
            <person name="Sun H."/>
            <person name="Tritt A."/>
            <person name="Yoshinaga Y."/>
            <person name="Zwiers L.-H."/>
            <person name="Turgeon B."/>
            <person name="Goodwin S."/>
            <person name="Spatafora J."/>
            <person name="Crous P."/>
            <person name="Grigoriev I."/>
        </authorList>
    </citation>
    <scope>NUCLEOTIDE SEQUENCE</scope>
    <source>
        <strain evidence="9">CBS 122681</strain>
    </source>
</reference>
<evidence type="ECO:0000256" key="4">
    <source>
        <dbReference type="ARBA" id="ARBA00022989"/>
    </source>
</evidence>
<feature type="transmembrane region" description="Helical" evidence="7">
    <location>
        <begin position="78"/>
        <end position="98"/>
    </location>
</feature>
<feature type="transmembrane region" description="Helical" evidence="7">
    <location>
        <begin position="234"/>
        <end position="254"/>
    </location>
</feature>
<dbReference type="PANTHER" id="PTHR23502">
    <property type="entry name" value="MAJOR FACILITATOR SUPERFAMILY"/>
    <property type="match status" value="1"/>
</dbReference>
<feature type="transmembrane region" description="Helical" evidence="7">
    <location>
        <begin position="415"/>
        <end position="434"/>
    </location>
</feature>
<dbReference type="OrthoDB" id="2441642at2759"/>
<dbReference type="InterPro" id="IPR001958">
    <property type="entry name" value="Tet-R_TetA/multi-R_MdtG-like"/>
</dbReference>
<dbReference type="CDD" id="cd17323">
    <property type="entry name" value="MFS_Tpo1_MDR_like"/>
    <property type="match status" value="1"/>
</dbReference>
<feature type="transmembrane region" description="Helical" evidence="7">
    <location>
        <begin position="505"/>
        <end position="525"/>
    </location>
</feature>
<organism evidence="9 10">
    <name type="scientific">Lophiostoma macrostomum CBS 122681</name>
    <dbReference type="NCBI Taxonomy" id="1314788"/>
    <lineage>
        <taxon>Eukaryota</taxon>
        <taxon>Fungi</taxon>
        <taxon>Dikarya</taxon>
        <taxon>Ascomycota</taxon>
        <taxon>Pezizomycotina</taxon>
        <taxon>Dothideomycetes</taxon>
        <taxon>Pleosporomycetidae</taxon>
        <taxon>Pleosporales</taxon>
        <taxon>Lophiostomataceae</taxon>
        <taxon>Lophiostoma</taxon>
    </lineage>
</organism>